<feature type="domain" description="Palmitoyltransferase DHHC" evidence="11">
    <location>
        <begin position="59"/>
        <end position="204"/>
    </location>
</feature>
<feature type="transmembrane region" description="Helical" evidence="10">
    <location>
        <begin position="12"/>
        <end position="33"/>
    </location>
</feature>
<feature type="transmembrane region" description="Helical" evidence="10">
    <location>
        <begin position="172"/>
        <end position="193"/>
    </location>
</feature>
<feature type="transmembrane region" description="Helical" evidence="10">
    <location>
        <begin position="106"/>
        <end position="129"/>
    </location>
</feature>
<proteinExistence type="inferred from homology"/>
<evidence type="ECO:0000256" key="9">
    <source>
        <dbReference type="ARBA" id="ARBA00048048"/>
    </source>
</evidence>
<dbReference type="Proteomes" id="UP000326198">
    <property type="component" value="Unassembled WGS sequence"/>
</dbReference>
<evidence type="ECO:0000256" key="3">
    <source>
        <dbReference type="ARBA" id="ARBA00022692"/>
    </source>
</evidence>
<dbReference type="GO" id="GO:0005783">
    <property type="term" value="C:endoplasmic reticulum"/>
    <property type="evidence" value="ECO:0007669"/>
    <property type="project" value="TreeGrafter"/>
</dbReference>
<protein>
    <recommendedName>
        <fullName evidence="10">Palmitoyltransferase</fullName>
        <ecNumber evidence="10">2.3.1.225</ecNumber>
    </recommendedName>
</protein>
<comment type="subcellular location">
    <subcellularLocation>
        <location evidence="1">Membrane</location>
        <topology evidence="1">Multi-pass membrane protein</topology>
    </subcellularLocation>
</comment>
<dbReference type="AlphaFoldDB" id="A0A5N7AXP9"/>
<dbReference type="GO" id="GO:0005794">
    <property type="term" value="C:Golgi apparatus"/>
    <property type="evidence" value="ECO:0007669"/>
    <property type="project" value="TreeGrafter"/>
</dbReference>
<evidence type="ECO:0000256" key="2">
    <source>
        <dbReference type="ARBA" id="ARBA00022679"/>
    </source>
</evidence>
<evidence type="ECO:0000256" key="6">
    <source>
        <dbReference type="ARBA" id="ARBA00023139"/>
    </source>
</evidence>
<gene>
    <name evidence="12" type="ORF">BDV26DRAFT_36314</name>
</gene>
<keyword evidence="2 10" id="KW-0808">Transferase</keyword>
<dbReference type="OrthoDB" id="9909019at2759"/>
<dbReference type="PROSITE" id="PS50216">
    <property type="entry name" value="DHHC"/>
    <property type="match status" value="1"/>
</dbReference>
<dbReference type="PANTHER" id="PTHR22883:SF480">
    <property type="entry name" value="PALMITOYLTRANSFERASE SWF1"/>
    <property type="match status" value="1"/>
</dbReference>
<evidence type="ECO:0000313" key="13">
    <source>
        <dbReference type="Proteomes" id="UP000326198"/>
    </source>
</evidence>
<evidence type="ECO:0000256" key="1">
    <source>
        <dbReference type="ARBA" id="ARBA00004141"/>
    </source>
</evidence>
<dbReference type="Pfam" id="PF01529">
    <property type="entry name" value="DHHC"/>
    <property type="match status" value="1"/>
</dbReference>
<evidence type="ECO:0000256" key="5">
    <source>
        <dbReference type="ARBA" id="ARBA00023136"/>
    </source>
</evidence>
<keyword evidence="8 10" id="KW-0012">Acyltransferase</keyword>
<dbReference type="InterPro" id="IPR039859">
    <property type="entry name" value="PFA4/ZDH16/20/ERF2-like"/>
</dbReference>
<dbReference type="EC" id="2.3.1.225" evidence="10"/>
<dbReference type="GO" id="GO:0019706">
    <property type="term" value="F:protein-cysteine S-palmitoyltransferase activity"/>
    <property type="evidence" value="ECO:0007669"/>
    <property type="project" value="UniProtKB-EC"/>
</dbReference>
<keyword evidence="4 10" id="KW-1133">Transmembrane helix</keyword>
<keyword evidence="3 10" id="KW-0812">Transmembrane</keyword>
<evidence type="ECO:0000256" key="7">
    <source>
        <dbReference type="ARBA" id="ARBA00023288"/>
    </source>
</evidence>
<evidence type="ECO:0000256" key="10">
    <source>
        <dbReference type="RuleBase" id="RU079119"/>
    </source>
</evidence>
<keyword evidence="5 10" id="KW-0472">Membrane</keyword>
<comment type="catalytic activity">
    <reaction evidence="9 10">
        <text>L-cysteinyl-[protein] + hexadecanoyl-CoA = S-hexadecanoyl-L-cysteinyl-[protein] + CoA</text>
        <dbReference type="Rhea" id="RHEA:36683"/>
        <dbReference type="Rhea" id="RHEA-COMP:10131"/>
        <dbReference type="Rhea" id="RHEA-COMP:11032"/>
        <dbReference type="ChEBI" id="CHEBI:29950"/>
        <dbReference type="ChEBI" id="CHEBI:57287"/>
        <dbReference type="ChEBI" id="CHEBI:57379"/>
        <dbReference type="ChEBI" id="CHEBI:74151"/>
        <dbReference type="EC" id="2.3.1.225"/>
    </reaction>
</comment>
<evidence type="ECO:0000313" key="12">
    <source>
        <dbReference type="EMBL" id="KAE8374627.1"/>
    </source>
</evidence>
<sequence length="318" mass="36907">MFIPSAWPRVSTAHRICMPISVMLPYIFLYASIVTKSFITTKNHAQEMERYPYDKVIFHPGRYCSTCKFIKPARSKHCNFCRACVSRHDHHCVWLMNCVGLNNYRYFLALILSLSIMLIYGSCIGFSLLSQSWENLIPLDSPLRTTRQSWTMFFNVWTVVISIDLRIGGVTLLMFMTAPLAMAFLVYHAYLIWAGMTTNESAKWSDWKEDIDDGMVFKSTKAEAYGNSPLLREYRNPQPYWPANSDQVLVITEHEPPRVGFMFSPDSNEIRQPNDGEAPVDQRWALVRSMREIDNIYDLGFWNNLRHSFGLPARRKIS</sequence>
<evidence type="ECO:0000256" key="4">
    <source>
        <dbReference type="ARBA" id="ARBA00022989"/>
    </source>
</evidence>
<reference evidence="12 13" key="1">
    <citation type="submission" date="2019-04" db="EMBL/GenBank/DDBJ databases">
        <title>Friends and foes A comparative genomics studyof 23 Aspergillus species from section Flavi.</title>
        <authorList>
            <consortium name="DOE Joint Genome Institute"/>
            <person name="Kjaerbolling I."/>
            <person name="Vesth T."/>
            <person name="Frisvad J.C."/>
            <person name="Nybo J.L."/>
            <person name="Theobald S."/>
            <person name="Kildgaard S."/>
            <person name="Isbrandt T."/>
            <person name="Kuo A."/>
            <person name="Sato A."/>
            <person name="Lyhne E.K."/>
            <person name="Kogle M.E."/>
            <person name="Wiebenga A."/>
            <person name="Kun R.S."/>
            <person name="Lubbers R.J."/>
            <person name="Makela M.R."/>
            <person name="Barry K."/>
            <person name="Chovatia M."/>
            <person name="Clum A."/>
            <person name="Daum C."/>
            <person name="Haridas S."/>
            <person name="He G."/>
            <person name="LaButti K."/>
            <person name="Lipzen A."/>
            <person name="Mondo S."/>
            <person name="Riley R."/>
            <person name="Salamov A."/>
            <person name="Simmons B.A."/>
            <person name="Magnuson J.K."/>
            <person name="Henrissat B."/>
            <person name="Mortensen U.H."/>
            <person name="Larsen T.O."/>
            <person name="Devries R.P."/>
            <person name="Grigoriev I.V."/>
            <person name="Machida M."/>
            <person name="Baker S.E."/>
            <person name="Andersen M.R."/>
        </authorList>
    </citation>
    <scope>NUCLEOTIDE SEQUENCE [LARGE SCALE GENOMIC DNA]</scope>
    <source>
        <strain evidence="12 13">IBT 29228</strain>
    </source>
</reference>
<evidence type="ECO:0000256" key="8">
    <source>
        <dbReference type="ARBA" id="ARBA00023315"/>
    </source>
</evidence>
<keyword evidence="6" id="KW-0564">Palmitate</keyword>
<dbReference type="PANTHER" id="PTHR22883">
    <property type="entry name" value="ZINC FINGER DHHC DOMAIN CONTAINING PROTEIN"/>
    <property type="match status" value="1"/>
</dbReference>
<comment type="similarity">
    <text evidence="10">Belongs to the DHHC palmitoyltransferase family.</text>
</comment>
<organism evidence="12 13">
    <name type="scientific">Aspergillus bertholletiae</name>
    <dbReference type="NCBI Taxonomy" id="1226010"/>
    <lineage>
        <taxon>Eukaryota</taxon>
        <taxon>Fungi</taxon>
        <taxon>Dikarya</taxon>
        <taxon>Ascomycota</taxon>
        <taxon>Pezizomycotina</taxon>
        <taxon>Eurotiomycetes</taxon>
        <taxon>Eurotiomycetidae</taxon>
        <taxon>Eurotiales</taxon>
        <taxon>Aspergillaceae</taxon>
        <taxon>Aspergillus</taxon>
        <taxon>Aspergillus subgen. Circumdati</taxon>
    </lineage>
</organism>
<keyword evidence="7" id="KW-0449">Lipoprotein</keyword>
<comment type="domain">
    <text evidence="10">The DHHC domain is required for palmitoyltransferase activity.</text>
</comment>
<evidence type="ECO:0000259" key="11">
    <source>
        <dbReference type="Pfam" id="PF01529"/>
    </source>
</evidence>
<dbReference type="InterPro" id="IPR001594">
    <property type="entry name" value="Palmitoyltrfase_DHHC"/>
</dbReference>
<name>A0A5N7AXP9_9EURO</name>
<dbReference type="EMBL" id="ML736280">
    <property type="protein sequence ID" value="KAE8374627.1"/>
    <property type="molecule type" value="Genomic_DNA"/>
</dbReference>
<keyword evidence="13" id="KW-1185">Reference proteome</keyword>
<dbReference type="GO" id="GO:0006612">
    <property type="term" value="P:protein targeting to membrane"/>
    <property type="evidence" value="ECO:0007669"/>
    <property type="project" value="TreeGrafter"/>
</dbReference>
<accession>A0A5N7AXP9</accession>
<dbReference type="GO" id="GO:0016020">
    <property type="term" value="C:membrane"/>
    <property type="evidence" value="ECO:0007669"/>
    <property type="project" value="UniProtKB-SubCell"/>
</dbReference>